<dbReference type="InterPro" id="IPR007351">
    <property type="entry name" value="YjbR"/>
</dbReference>
<evidence type="ECO:0008006" key="3">
    <source>
        <dbReference type="Google" id="ProtNLM"/>
    </source>
</evidence>
<dbReference type="Gene3D" id="3.90.1150.30">
    <property type="match status" value="1"/>
</dbReference>
<accession>A0ABQ5YDP1</accession>
<reference evidence="2" key="1">
    <citation type="journal article" date="2019" name="Int. J. Syst. Evol. Microbiol.">
        <title>The Global Catalogue of Microorganisms (GCM) 10K type strain sequencing project: providing services to taxonomists for standard genome sequencing and annotation.</title>
        <authorList>
            <consortium name="The Broad Institute Genomics Platform"/>
            <consortium name="The Broad Institute Genome Sequencing Center for Infectious Disease"/>
            <person name="Wu L."/>
            <person name="Ma J."/>
        </authorList>
    </citation>
    <scope>NUCLEOTIDE SEQUENCE [LARGE SCALE GENOMIC DNA]</scope>
    <source>
        <strain evidence="2">NBRC 110044</strain>
    </source>
</reference>
<dbReference type="PANTHER" id="PTHR35145:SF1">
    <property type="entry name" value="CYTOPLASMIC PROTEIN"/>
    <property type="match status" value="1"/>
</dbReference>
<proteinExistence type="predicted"/>
<dbReference type="PANTHER" id="PTHR35145">
    <property type="entry name" value="CYTOPLASMIC PROTEIN-RELATED"/>
    <property type="match status" value="1"/>
</dbReference>
<evidence type="ECO:0000313" key="1">
    <source>
        <dbReference type="EMBL" id="GLR12656.1"/>
    </source>
</evidence>
<dbReference type="InterPro" id="IPR058532">
    <property type="entry name" value="YjbR/MT2646/Rv2570-like"/>
</dbReference>
<dbReference type="RefSeq" id="WP_284195771.1">
    <property type="nucleotide sequence ID" value="NZ_BSOG01000001.1"/>
</dbReference>
<dbReference type="Proteomes" id="UP001156706">
    <property type="component" value="Unassembled WGS sequence"/>
</dbReference>
<keyword evidence="2" id="KW-1185">Reference proteome</keyword>
<comment type="caution">
    <text evidence="1">The sequence shown here is derived from an EMBL/GenBank/DDBJ whole genome shotgun (WGS) entry which is preliminary data.</text>
</comment>
<organism evidence="1 2">
    <name type="scientific">Chitinimonas prasina</name>
    <dbReference type="NCBI Taxonomy" id="1434937"/>
    <lineage>
        <taxon>Bacteria</taxon>
        <taxon>Pseudomonadati</taxon>
        <taxon>Pseudomonadota</taxon>
        <taxon>Betaproteobacteria</taxon>
        <taxon>Neisseriales</taxon>
        <taxon>Chitinibacteraceae</taxon>
        <taxon>Chitinimonas</taxon>
    </lineage>
</organism>
<sequence length="117" mass="12892">MTHDDVATFCASLPGATGDIKWQVDQVWSVGGKMFCVQCANPALSTGVSFKVADERFLELTDLPGIQPAPYLARHHWIRLDSPATLGADVLQDLLRQSYCLVRAKLTKQQRNALPPL</sequence>
<name>A0ABQ5YDP1_9NEIS</name>
<protein>
    <recommendedName>
        <fullName evidence="3">MmcQ/YjbR family DNA-binding protein</fullName>
    </recommendedName>
</protein>
<dbReference type="SUPFAM" id="SSF142906">
    <property type="entry name" value="YjbR-like"/>
    <property type="match status" value="1"/>
</dbReference>
<dbReference type="Pfam" id="PF04237">
    <property type="entry name" value="YjbR"/>
    <property type="match status" value="1"/>
</dbReference>
<dbReference type="EMBL" id="BSOG01000001">
    <property type="protein sequence ID" value="GLR12656.1"/>
    <property type="molecule type" value="Genomic_DNA"/>
</dbReference>
<gene>
    <name evidence="1" type="ORF">GCM10007907_14460</name>
</gene>
<evidence type="ECO:0000313" key="2">
    <source>
        <dbReference type="Proteomes" id="UP001156706"/>
    </source>
</evidence>
<dbReference type="InterPro" id="IPR038056">
    <property type="entry name" value="YjbR-like_sf"/>
</dbReference>